<keyword evidence="6" id="KW-0067">ATP-binding</keyword>
<evidence type="ECO:0000256" key="6">
    <source>
        <dbReference type="ARBA" id="ARBA00022840"/>
    </source>
</evidence>
<dbReference type="SUPFAM" id="SSF52540">
    <property type="entry name" value="P-loop containing nucleoside triphosphate hydrolases"/>
    <property type="match status" value="2"/>
</dbReference>
<evidence type="ECO:0000256" key="9">
    <source>
        <dbReference type="SAM" id="MobiDB-lite"/>
    </source>
</evidence>
<evidence type="ECO:0008006" key="15">
    <source>
        <dbReference type="Google" id="ProtNLM"/>
    </source>
</evidence>
<dbReference type="GO" id="GO:0005743">
    <property type="term" value="C:mitochondrial inner membrane"/>
    <property type="evidence" value="ECO:0007669"/>
    <property type="project" value="TreeGrafter"/>
</dbReference>
<dbReference type="InterPro" id="IPR003439">
    <property type="entry name" value="ABC_transporter-like_ATP-bd"/>
</dbReference>
<dbReference type="SUPFAM" id="SSF90123">
    <property type="entry name" value="ABC transporter transmembrane region"/>
    <property type="match status" value="2"/>
</dbReference>
<feature type="transmembrane region" description="Helical" evidence="10">
    <location>
        <begin position="108"/>
        <end position="132"/>
    </location>
</feature>
<dbReference type="PROSITE" id="PS50893">
    <property type="entry name" value="ABC_TRANSPORTER_2"/>
    <property type="match status" value="2"/>
</dbReference>
<dbReference type="GO" id="GO:0015421">
    <property type="term" value="F:ABC-type oligopeptide transporter activity"/>
    <property type="evidence" value="ECO:0007669"/>
    <property type="project" value="TreeGrafter"/>
</dbReference>
<evidence type="ECO:0000313" key="14">
    <source>
        <dbReference type="Proteomes" id="UP000054107"/>
    </source>
</evidence>
<dbReference type="InterPro" id="IPR003593">
    <property type="entry name" value="AAA+_ATPase"/>
</dbReference>
<dbReference type="PANTHER" id="PTHR43394">
    <property type="entry name" value="ATP-DEPENDENT PERMEASE MDL1, MITOCHONDRIAL"/>
    <property type="match status" value="1"/>
</dbReference>
<dbReference type="OrthoDB" id="6500128at2759"/>
<dbReference type="FunFam" id="3.40.50.300:FF:000205">
    <property type="entry name" value="ABC transporter B family member 4"/>
    <property type="match status" value="2"/>
</dbReference>
<dbReference type="CDD" id="cd18577">
    <property type="entry name" value="ABC_6TM_Pgp_ABCB1_D1_like"/>
    <property type="match status" value="1"/>
</dbReference>
<feature type="region of interest" description="Disordered" evidence="9">
    <location>
        <begin position="1"/>
        <end position="37"/>
    </location>
</feature>
<feature type="transmembrane region" description="Helical" evidence="10">
    <location>
        <begin position="289"/>
        <end position="311"/>
    </location>
</feature>
<feature type="transmembrane region" description="Helical" evidence="10">
    <location>
        <begin position="61"/>
        <end position="88"/>
    </location>
</feature>
<evidence type="ECO:0000259" key="11">
    <source>
        <dbReference type="PROSITE" id="PS50893"/>
    </source>
</evidence>
<dbReference type="STRING" id="35722.A0A0B7NFZ9"/>
<feature type="domain" description="ABC transmembrane type-1" evidence="12">
    <location>
        <begin position="64"/>
        <end position="351"/>
    </location>
</feature>
<dbReference type="PROSITE" id="PS00211">
    <property type="entry name" value="ABC_TRANSPORTER_1"/>
    <property type="match status" value="2"/>
</dbReference>
<feature type="compositionally biased region" description="Polar residues" evidence="9">
    <location>
        <begin position="19"/>
        <end position="31"/>
    </location>
</feature>
<dbReference type="Gene3D" id="3.40.50.300">
    <property type="entry name" value="P-loop containing nucleotide triphosphate hydrolases"/>
    <property type="match status" value="2"/>
</dbReference>
<comment type="subcellular location">
    <subcellularLocation>
        <location evidence="1">Membrane</location>
        <topology evidence="1">Multi-pass membrane protein</topology>
    </subcellularLocation>
</comment>
<evidence type="ECO:0000256" key="7">
    <source>
        <dbReference type="ARBA" id="ARBA00022989"/>
    </source>
</evidence>
<feature type="domain" description="ABC transmembrane type-1" evidence="12">
    <location>
        <begin position="731"/>
        <end position="1020"/>
    </location>
</feature>
<keyword evidence="3" id="KW-0813">Transport</keyword>
<keyword evidence="7 10" id="KW-1133">Transmembrane helix</keyword>
<sequence>MSEKHLDSKEKEKDIATPDVSTATAKETSNNAEAKPKYKKKKEPAVSIIKLFRFATPKERFLILLAAIFSIGSGALQPVSILIYGTFINNLTGSLNDSSTLLEETLPVIYIMAYMGTASLIAAYLSNCLWVITGESQTRRIRSLYLHSVLKQDMSWFDKAADGSLNTRLASDTQLIQDGISEKMGLLVQLVAQFIGGFVVAFVKGWQVAVIMLATLPLIFGTGRGMAYFITKYTIMGQNAYASAGSVAEQTFQSIRTVYSFTLQKRFSKRYDEKLEEACQYGIKRGVSLGLGFAAFMFFLFCTFGLALWYGSTKVVQGELTGPAVFVAFLSMMMGSMSMIRLPVNLSAVSSARGAAYKVYQIIDRVPEIDIDSTAGLVPDKVFGAIEFKNVHFKYPTRPDLTILHDLSLKIDPGMTVAIVGSSGSGKSTTIQLVQRFYDALSGEVTLDGNDVKDLNVRWLRQQIGTVSQEPVLFNMTVRQNLLMGVESDVPEKQLIAAAKEANCHTFISQLPNAYDTLVGDAGGMLSGGQKQRIAIARAILKNPTILLLDEATSALDTQSERLVQNALDKASASRTTIVVAHRLSTIMKADLIVVLDHGVVVERGTHQELIELDGTYADLVRKQAIDTEEDKESDATGSADFDTEDLLRQEESEVKQQILEKERQDLTKVTTNLSSRSDEKYIGTEVSKKIDAYELKLAEQKRIKNEMKKQKAPIWKVLQHMRPEWKYLGVGIVGSAVAGCIFPVYSFSFSRVIGILSVPGQEIQPGPLQGTNLYSFIFVMIAIASFIGNGTQFCAYEICGEKFSKRFRLEVFDAYMKQEVGFFDLEENNTGALTTRLAVDARNVSEMVTKTWGDVTQLISTIISAFIIAFIHSWALTLVVLCMAPFLSIATAYEFRVQRGFEDETKKANAESGQVAGEAIREVRTVAALNKQAHFEDRYYRATDRPHRLAIKKAYLSSIAAGLGKGINIYTSALAFYAGARFIQNGMIDFQQMFTSMTVIMTASESAGRSTTFASSFSKAKYAAIASYAVIERESKIDPELEGLEPLVGTVNGDIEFKNIKFAYPAREDVTVFNGEFNLQGKSGQSIALVGPSGCGKSTTIGMLQRWYDPLKGTVSLDESNIKNYSLYNLRSHMALVGQEPVLFDLSIEDNIRFGIDDSKQVSRQEIEEVCKAANIYDFISGLPDQLSTRVGNKGSQLSGGQKQRIAIARALIRKPKVLLLDEATSALDSDSEKLVQQALDNILEEGGRTTITIAHRLSTIQNADLICVVKDGRVIEQGTHFELLALNGTYSELVHEQSLSVL</sequence>
<dbReference type="InterPro" id="IPR036640">
    <property type="entry name" value="ABC1_TM_sf"/>
</dbReference>
<keyword evidence="4 10" id="KW-0812">Transmembrane</keyword>
<feature type="transmembrane region" description="Helical" evidence="10">
    <location>
        <begin position="323"/>
        <end position="344"/>
    </location>
</feature>
<feature type="domain" description="ABC transporter" evidence="11">
    <location>
        <begin position="386"/>
        <end position="623"/>
    </location>
</feature>
<keyword evidence="5" id="KW-0547">Nucleotide-binding</keyword>
<reference evidence="13 14" key="1">
    <citation type="submission" date="2014-09" db="EMBL/GenBank/DDBJ databases">
        <authorList>
            <person name="Ellenberger Sabrina"/>
        </authorList>
    </citation>
    <scope>NUCLEOTIDE SEQUENCE [LARGE SCALE GENOMIC DNA]</scope>
    <source>
        <strain evidence="13 14">CBS 412.66</strain>
    </source>
</reference>
<evidence type="ECO:0000256" key="4">
    <source>
        <dbReference type="ARBA" id="ARBA00022692"/>
    </source>
</evidence>
<dbReference type="CDD" id="cd03249">
    <property type="entry name" value="ABC_MTABC3_MDL1_MDL2"/>
    <property type="match status" value="2"/>
</dbReference>
<dbReference type="CDD" id="cd18578">
    <property type="entry name" value="ABC_6TM_Pgp_ABCB1_D2_like"/>
    <property type="match status" value="1"/>
</dbReference>
<dbReference type="EMBL" id="LN731131">
    <property type="protein sequence ID" value="CEP14310.1"/>
    <property type="molecule type" value="Genomic_DNA"/>
</dbReference>
<evidence type="ECO:0000256" key="3">
    <source>
        <dbReference type="ARBA" id="ARBA00022448"/>
    </source>
</evidence>
<keyword evidence="8 10" id="KW-0472">Membrane</keyword>
<dbReference type="Proteomes" id="UP000054107">
    <property type="component" value="Unassembled WGS sequence"/>
</dbReference>
<evidence type="ECO:0000313" key="13">
    <source>
        <dbReference type="EMBL" id="CEP14310.1"/>
    </source>
</evidence>
<evidence type="ECO:0000256" key="8">
    <source>
        <dbReference type="ARBA" id="ARBA00023136"/>
    </source>
</evidence>
<feature type="transmembrane region" description="Helical" evidence="10">
    <location>
        <begin position="774"/>
        <end position="800"/>
    </location>
</feature>
<proteinExistence type="inferred from homology"/>
<dbReference type="GO" id="GO:0090374">
    <property type="term" value="P:oligopeptide export from mitochondrion"/>
    <property type="evidence" value="ECO:0007669"/>
    <property type="project" value="TreeGrafter"/>
</dbReference>
<dbReference type="InterPro" id="IPR027417">
    <property type="entry name" value="P-loop_NTPase"/>
</dbReference>
<dbReference type="PROSITE" id="PS50929">
    <property type="entry name" value="ABC_TM1F"/>
    <property type="match status" value="2"/>
</dbReference>
<feature type="transmembrane region" description="Helical" evidence="10">
    <location>
        <begin position="209"/>
        <end position="230"/>
    </location>
</feature>
<gene>
    <name evidence="13" type="primary">PARPA_08483.1 scaffold 33134</name>
</gene>
<dbReference type="PANTHER" id="PTHR43394:SF27">
    <property type="entry name" value="ATP-DEPENDENT TRANSLOCASE ABCB1-LIKE"/>
    <property type="match status" value="1"/>
</dbReference>
<feature type="domain" description="ABC transporter" evidence="11">
    <location>
        <begin position="1056"/>
        <end position="1298"/>
    </location>
</feature>
<feature type="transmembrane region" description="Helical" evidence="10">
    <location>
        <begin position="728"/>
        <end position="754"/>
    </location>
</feature>
<protein>
    <recommendedName>
        <fullName evidence="15">Multidrug resistance protein 1</fullName>
    </recommendedName>
</protein>
<dbReference type="InterPro" id="IPR011527">
    <property type="entry name" value="ABC1_TM_dom"/>
</dbReference>
<dbReference type="GO" id="GO:0005524">
    <property type="term" value="F:ATP binding"/>
    <property type="evidence" value="ECO:0007669"/>
    <property type="project" value="UniProtKB-KW"/>
</dbReference>
<dbReference type="GO" id="GO:0016887">
    <property type="term" value="F:ATP hydrolysis activity"/>
    <property type="evidence" value="ECO:0007669"/>
    <property type="project" value="InterPro"/>
</dbReference>
<evidence type="ECO:0000256" key="1">
    <source>
        <dbReference type="ARBA" id="ARBA00004141"/>
    </source>
</evidence>
<accession>A0A0B7NFZ9</accession>
<feature type="compositionally biased region" description="Basic and acidic residues" evidence="9">
    <location>
        <begin position="1"/>
        <end position="16"/>
    </location>
</feature>
<organism evidence="13 14">
    <name type="scientific">Parasitella parasitica</name>
    <dbReference type="NCBI Taxonomy" id="35722"/>
    <lineage>
        <taxon>Eukaryota</taxon>
        <taxon>Fungi</taxon>
        <taxon>Fungi incertae sedis</taxon>
        <taxon>Mucoromycota</taxon>
        <taxon>Mucoromycotina</taxon>
        <taxon>Mucoromycetes</taxon>
        <taxon>Mucorales</taxon>
        <taxon>Mucorineae</taxon>
        <taxon>Mucoraceae</taxon>
        <taxon>Parasitella</taxon>
    </lineage>
</organism>
<evidence type="ECO:0000256" key="10">
    <source>
        <dbReference type="SAM" id="Phobius"/>
    </source>
</evidence>
<name>A0A0B7NFZ9_9FUNG</name>
<comment type="similarity">
    <text evidence="2">Belongs to the ABC transporter superfamily. ABCB family. Multidrug resistance exporter (TC 3.A.1.201) subfamily.</text>
</comment>
<evidence type="ECO:0000256" key="2">
    <source>
        <dbReference type="ARBA" id="ARBA00007577"/>
    </source>
</evidence>
<dbReference type="Gene3D" id="1.20.1560.10">
    <property type="entry name" value="ABC transporter type 1, transmembrane domain"/>
    <property type="match status" value="2"/>
</dbReference>
<dbReference type="Pfam" id="PF00664">
    <property type="entry name" value="ABC_membrane"/>
    <property type="match status" value="2"/>
</dbReference>
<dbReference type="Pfam" id="PF00005">
    <property type="entry name" value="ABC_tran"/>
    <property type="match status" value="2"/>
</dbReference>
<feature type="transmembrane region" description="Helical" evidence="10">
    <location>
        <begin position="184"/>
        <end position="203"/>
    </location>
</feature>
<evidence type="ECO:0000259" key="12">
    <source>
        <dbReference type="PROSITE" id="PS50929"/>
    </source>
</evidence>
<dbReference type="InterPro" id="IPR039421">
    <property type="entry name" value="Type_1_exporter"/>
</dbReference>
<dbReference type="SMART" id="SM00382">
    <property type="entry name" value="AAA"/>
    <property type="match status" value="2"/>
</dbReference>
<evidence type="ECO:0000256" key="5">
    <source>
        <dbReference type="ARBA" id="ARBA00022741"/>
    </source>
</evidence>
<dbReference type="InterPro" id="IPR017871">
    <property type="entry name" value="ABC_transporter-like_CS"/>
</dbReference>
<feature type="transmembrane region" description="Helical" evidence="10">
    <location>
        <begin position="859"/>
        <end position="888"/>
    </location>
</feature>
<keyword evidence="14" id="KW-1185">Reference proteome</keyword>